<proteinExistence type="predicted"/>
<dbReference type="PROSITE" id="PS51257">
    <property type="entry name" value="PROKAR_LIPOPROTEIN"/>
    <property type="match status" value="1"/>
</dbReference>
<sequence>MSFLRSQKSVFPLKAQFMTTGSSSCSKKAYSKMAQYFSILLEVL</sequence>
<gene>
    <name evidence="1" type="ORF">dnm_033730</name>
</gene>
<evidence type="ECO:0000313" key="1">
    <source>
        <dbReference type="EMBL" id="QTA87341.1"/>
    </source>
</evidence>
<reference evidence="1" key="1">
    <citation type="journal article" date="2021" name="Microb. Physiol.">
        <title>Proteogenomic Insights into the Physiology of Marine, Sulfate-Reducing, Filamentous Desulfonema limicola and Desulfonema magnum.</title>
        <authorList>
            <person name="Schnaars V."/>
            <person name="Wohlbrand L."/>
            <person name="Scheve S."/>
            <person name="Hinrichs C."/>
            <person name="Reinhardt R."/>
            <person name="Rabus R."/>
        </authorList>
    </citation>
    <scope>NUCLEOTIDE SEQUENCE</scope>
    <source>
        <strain evidence="1">4be13</strain>
    </source>
</reference>
<evidence type="ECO:0000313" key="2">
    <source>
        <dbReference type="Proteomes" id="UP000663722"/>
    </source>
</evidence>
<keyword evidence="2" id="KW-1185">Reference proteome</keyword>
<organism evidence="1 2">
    <name type="scientific">Desulfonema magnum</name>
    <dbReference type="NCBI Taxonomy" id="45655"/>
    <lineage>
        <taxon>Bacteria</taxon>
        <taxon>Pseudomonadati</taxon>
        <taxon>Thermodesulfobacteriota</taxon>
        <taxon>Desulfobacteria</taxon>
        <taxon>Desulfobacterales</taxon>
        <taxon>Desulfococcaceae</taxon>
        <taxon>Desulfonema</taxon>
    </lineage>
</organism>
<name>A0A975GMV5_9BACT</name>
<accession>A0A975GMV5</accession>
<dbReference type="KEGG" id="dmm:dnm_033730"/>
<protein>
    <submittedName>
        <fullName evidence="1">Uncharacterized protein</fullName>
    </submittedName>
</protein>
<dbReference type="Proteomes" id="UP000663722">
    <property type="component" value="Chromosome"/>
</dbReference>
<dbReference type="EMBL" id="CP061800">
    <property type="protein sequence ID" value="QTA87341.1"/>
    <property type="molecule type" value="Genomic_DNA"/>
</dbReference>
<dbReference type="AlphaFoldDB" id="A0A975GMV5"/>